<accession>A0A5C7HC63</accession>
<dbReference type="AlphaFoldDB" id="A0A5C7HC63"/>
<feature type="compositionally biased region" description="Basic and acidic residues" evidence="1">
    <location>
        <begin position="63"/>
        <end position="79"/>
    </location>
</feature>
<feature type="compositionally biased region" description="Acidic residues" evidence="1">
    <location>
        <begin position="53"/>
        <end position="62"/>
    </location>
</feature>
<gene>
    <name evidence="2" type="ORF">EZV62_019767</name>
</gene>
<comment type="caution">
    <text evidence="2">The sequence shown here is derived from an EMBL/GenBank/DDBJ whole genome shotgun (WGS) entry which is preliminary data.</text>
</comment>
<dbReference type="Proteomes" id="UP000323000">
    <property type="component" value="Chromosome 9"/>
</dbReference>
<dbReference type="EMBL" id="VAHF01000009">
    <property type="protein sequence ID" value="TXG54511.1"/>
    <property type="molecule type" value="Genomic_DNA"/>
</dbReference>
<feature type="compositionally biased region" description="Basic and acidic residues" evidence="1">
    <location>
        <begin position="33"/>
        <end position="52"/>
    </location>
</feature>
<evidence type="ECO:0008006" key="4">
    <source>
        <dbReference type="Google" id="ProtNLM"/>
    </source>
</evidence>
<protein>
    <recommendedName>
        <fullName evidence="4">Succinate dehydrogenase assembly factor 4, mitochondrial</fullName>
    </recommendedName>
</protein>
<evidence type="ECO:0000313" key="3">
    <source>
        <dbReference type="Proteomes" id="UP000323000"/>
    </source>
</evidence>
<feature type="region of interest" description="Disordered" evidence="1">
    <location>
        <begin position="28"/>
        <end position="79"/>
    </location>
</feature>
<proteinExistence type="predicted"/>
<organism evidence="2 3">
    <name type="scientific">Acer yangbiense</name>
    <dbReference type="NCBI Taxonomy" id="1000413"/>
    <lineage>
        <taxon>Eukaryota</taxon>
        <taxon>Viridiplantae</taxon>
        <taxon>Streptophyta</taxon>
        <taxon>Embryophyta</taxon>
        <taxon>Tracheophyta</taxon>
        <taxon>Spermatophyta</taxon>
        <taxon>Magnoliopsida</taxon>
        <taxon>eudicotyledons</taxon>
        <taxon>Gunneridae</taxon>
        <taxon>Pentapetalae</taxon>
        <taxon>rosids</taxon>
        <taxon>malvids</taxon>
        <taxon>Sapindales</taxon>
        <taxon>Sapindaceae</taxon>
        <taxon>Hippocastanoideae</taxon>
        <taxon>Acereae</taxon>
        <taxon>Acer</taxon>
    </lineage>
</organism>
<name>A0A5C7HC63_9ROSI</name>
<evidence type="ECO:0000256" key="1">
    <source>
        <dbReference type="SAM" id="MobiDB-lite"/>
    </source>
</evidence>
<sequence>MCFSSNHQFSGLASWVVMDITGLFQELKQPQQSKEENATKDREETVKANKQDLEDDDYDVDVDVNKETGGLREPEPTRFDDWERNDRSLSLNIVSLNLRWLGFYVVVGVDIYERCVVVGGRDLGDGLDQGQRMVASVFGFG</sequence>
<reference evidence="3" key="1">
    <citation type="journal article" date="2019" name="Gigascience">
        <title>De novo genome assembly of the endangered Acer yangbiense, a plant species with extremely small populations endemic to Yunnan Province, China.</title>
        <authorList>
            <person name="Yang J."/>
            <person name="Wariss H.M."/>
            <person name="Tao L."/>
            <person name="Zhang R."/>
            <person name="Yun Q."/>
            <person name="Hollingsworth P."/>
            <person name="Dao Z."/>
            <person name="Luo G."/>
            <person name="Guo H."/>
            <person name="Ma Y."/>
            <person name="Sun W."/>
        </authorList>
    </citation>
    <scope>NUCLEOTIDE SEQUENCE [LARGE SCALE GENOMIC DNA]</scope>
    <source>
        <strain evidence="3">cv. Malutang</strain>
    </source>
</reference>
<dbReference type="OrthoDB" id="201362at2759"/>
<evidence type="ECO:0000313" key="2">
    <source>
        <dbReference type="EMBL" id="TXG54511.1"/>
    </source>
</evidence>
<keyword evidence="3" id="KW-1185">Reference proteome</keyword>